<feature type="transmembrane region" description="Helical" evidence="6">
    <location>
        <begin position="455"/>
        <end position="477"/>
    </location>
</feature>
<dbReference type="Proteomes" id="UP001370490">
    <property type="component" value="Unassembled WGS sequence"/>
</dbReference>
<dbReference type="Pfam" id="PF01554">
    <property type="entry name" value="MatE"/>
    <property type="match status" value="2"/>
</dbReference>
<feature type="transmembrane region" description="Helical" evidence="6">
    <location>
        <begin position="243"/>
        <end position="266"/>
    </location>
</feature>
<feature type="transmembrane region" description="Helical" evidence="6">
    <location>
        <begin position="286"/>
        <end position="305"/>
    </location>
</feature>
<dbReference type="GO" id="GO:1990961">
    <property type="term" value="P:xenobiotic detoxification by transmembrane export across the plasma membrane"/>
    <property type="evidence" value="ECO:0007669"/>
    <property type="project" value="InterPro"/>
</dbReference>
<feature type="transmembrane region" description="Helical" evidence="6">
    <location>
        <begin position="139"/>
        <end position="156"/>
    </location>
</feature>
<comment type="similarity">
    <text evidence="2 6">Belongs to the multi antimicrobial extrusion (MATE) (TC 2.A.66.1) family.</text>
</comment>
<feature type="transmembrane region" description="Helical" evidence="6">
    <location>
        <begin position="205"/>
        <end position="223"/>
    </location>
</feature>
<feature type="transmembrane region" description="Helical" evidence="6">
    <location>
        <begin position="354"/>
        <end position="376"/>
    </location>
</feature>
<evidence type="ECO:0000256" key="2">
    <source>
        <dbReference type="ARBA" id="ARBA00010199"/>
    </source>
</evidence>
<evidence type="ECO:0000313" key="8">
    <source>
        <dbReference type="Proteomes" id="UP001370490"/>
    </source>
</evidence>
<dbReference type="InterPro" id="IPR045069">
    <property type="entry name" value="MATE_euk"/>
</dbReference>
<evidence type="ECO:0000256" key="1">
    <source>
        <dbReference type="ARBA" id="ARBA00004141"/>
    </source>
</evidence>
<comment type="subcellular location">
    <subcellularLocation>
        <location evidence="1">Membrane</location>
        <topology evidence="1">Multi-pass membrane protein</topology>
    </subcellularLocation>
</comment>
<organism evidence="7 8">
    <name type="scientific">Dillenia turbinata</name>
    <dbReference type="NCBI Taxonomy" id="194707"/>
    <lineage>
        <taxon>Eukaryota</taxon>
        <taxon>Viridiplantae</taxon>
        <taxon>Streptophyta</taxon>
        <taxon>Embryophyta</taxon>
        <taxon>Tracheophyta</taxon>
        <taxon>Spermatophyta</taxon>
        <taxon>Magnoliopsida</taxon>
        <taxon>eudicotyledons</taxon>
        <taxon>Gunneridae</taxon>
        <taxon>Pentapetalae</taxon>
        <taxon>Dilleniales</taxon>
        <taxon>Dilleniaceae</taxon>
        <taxon>Dillenia</taxon>
    </lineage>
</organism>
<sequence length="497" mass="54019">MENTNQEPLLSIKDEVQTSSNDNNLRASSFTPDKNDMEPINGVGDFFRQFVVETKTSWFLVGSAIFISICQYSIAAITQVFAGHVGSLELAAVAIEHSVIAGIASAILLGLGSALETLCGQAYGAGQVDMLGIHMQRSWIIQNSAAVILCLLYIFATPLLKLIGQTEAISEEAGTFALWMIPQLFAYAFNFPISKFLRAQRKMMAMALISAVALIFHTALSWVLMLKLGWGLVGAAVVLNGSWWFIVIAQLLYIFSGACGGAWSGFSTKAFQNLWDFLKLSLSSSVMICLQMWYLTVLLLAAGYLKNAEVAVDALSVCLNILGWTVMISLGYNAAISVRVSNELGAAHPRRAKFAVMVVIISSLIIAVILALLLIIFRREYPALFSDSSDVQQVVYNLTILLALCIVIHNVQPVLGGAAVGAGWQAYVGYVNIGCYYLFGIPLALIMAFCASWGVTGIWVGLMSGISLQTLILFLMICRTNWNKEVSIAGDRVKQWG</sequence>
<dbReference type="EMBL" id="JBAMMX010000019">
    <property type="protein sequence ID" value="KAK6922275.1"/>
    <property type="molecule type" value="Genomic_DNA"/>
</dbReference>
<keyword evidence="3 6" id="KW-0812">Transmembrane</keyword>
<keyword evidence="8" id="KW-1185">Reference proteome</keyword>
<feature type="transmembrane region" description="Helical" evidence="6">
    <location>
        <begin position="396"/>
        <end position="415"/>
    </location>
</feature>
<evidence type="ECO:0000256" key="3">
    <source>
        <dbReference type="ARBA" id="ARBA00022692"/>
    </source>
</evidence>
<feature type="transmembrane region" description="Helical" evidence="6">
    <location>
        <begin position="176"/>
        <end position="193"/>
    </location>
</feature>
<reference evidence="7 8" key="1">
    <citation type="submission" date="2023-12" db="EMBL/GenBank/DDBJ databases">
        <title>A high-quality genome assembly for Dillenia turbinata (Dilleniales).</title>
        <authorList>
            <person name="Chanderbali A."/>
        </authorList>
    </citation>
    <scope>NUCLEOTIDE SEQUENCE [LARGE SCALE GENOMIC DNA]</scope>
    <source>
        <strain evidence="7">LSX21</strain>
        <tissue evidence="7">Leaf</tissue>
    </source>
</reference>
<gene>
    <name evidence="7" type="ORF">RJ641_012782</name>
</gene>
<keyword evidence="5 6" id="KW-0472">Membrane</keyword>
<evidence type="ECO:0000256" key="4">
    <source>
        <dbReference type="ARBA" id="ARBA00022989"/>
    </source>
</evidence>
<evidence type="ECO:0000313" key="7">
    <source>
        <dbReference type="EMBL" id="KAK6922275.1"/>
    </source>
</evidence>
<feature type="transmembrane region" description="Helical" evidence="6">
    <location>
        <begin position="311"/>
        <end position="333"/>
    </location>
</feature>
<dbReference type="GO" id="GO:0015297">
    <property type="term" value="F:antiporter activity"/>
    <property type="evidence" value="ECO:0007669"/>
    <property type="project" value="InterPro"/>
</dbReference>
<feature type="transmembrane region" description="Helical" evidence="6">
    <location>
        <begin position="427"/>
        <end position="449"/>
    </location>
</feature>
<dbReference type="AlphaFoldDB" id="A0AAN8Z4E9"/>
<protein>
    <recommendedName>
        <fullName evidence="6">Protein DETOXIFICATION</fullName>
    </recommendedName>
    <alternativeName>
        <fullName evidence="6">Multidrug and toxic compound extrusion protein</fullName>
    </alternativeName>
</protein>
<dbReference type="InterPro" id="IPR002528">
    <property type="entry name" value="MATE_fam"/>
</dbReference>
<name>A0AAN8Z4E9_9MAGN</name>
<dbReference type="NCBIfam" id="TIGR00797">
    <property type="entry name" value="matE"/>
    <property type="match status" value="1"/>
</dbReference>
<dbReference type="CDD" id="cd13132">
    <property type="entry name" value="MATE_eukaryotic"/>
    <property type="match status" value="1"/>
</dbReference>
<accession>A0AAN8Z4E9</accession>
<dbReference type="PANTHER" id="PTHR11206">
    <property type="entry name" value="MULTIDRUG RESISTANCE PROTEIN"/>
    <property type="match status" value="1"/>
</dbReference>
<comment type="caution">
    <text evidence="7">The sequence shown here is derived from an EMBL/GenBank/DDBJ whole genome shotgun (WGS) entry which is preliminary data.</text>
</comment>
<feature type="transmembrane region" description="Helical" evidence="6">
    <location>
        <begin position="58"/>
        <end position="82"/>
    </location>
</feature>
<keyword evidence="4 6" id="KW-1133">Transmembrane helix</keyword>
<proteinExistence type="inferred from homology"/>
<evidence type="ECO:0000256" key="6">
    <source>
        <dbReference type="RuleBase" id="RU004914"/>
    </source>
</evidence>
<evidence type="ECO:0000256" key="5">
    <source>
        <dbReference type="ARBA" id="ARBA00023136"/>
    </source>
</evidence>
<dbReference type="GO" id="GO:0042910">
    <property type="term" value="F:xenobiotic transmembrane transporter activity"/>
    <property type="evidence" value="ECO:0007669"/>
    <property type="project" value="InterPro"/>
</dbReference>
<dbReference type="GO" id="GO:0016020">
    <property type="term" value="C:membrane"/>
    <property type="evidence" value="ECO:0007669"/>
    <property type="project" value="UniProtKB-SubCell"/>
</dbReference>
<feature type="transmembrane region" description="Helical" evidence="6">
    <location>
        <begin position="94"/>
        <end position="118"/>
    </location>
</feature>